<dbReference type="EMBL" id="BSDZ01000016">
    <property type="protein sequence ID" value="GLI63663.1"/>
    <property type="molecule type" value="Genomic_DNA"/>
</dbReference>
<gene>
    <name evidence="9" type="ORF">VaNZ11_006700</name>
</gene>
<evidence type="ECO:0000256" key="4">
    <source>
        <dbReference type="ARBA" id="ARBA00022502"/>
    </source>
</evidence>
<keyword evidence="7 8" id="KW-0472">Membrane</keyword>
<dbReference type="InterPro" id="IPR009450">
    <property type="entry name" value="Plno_GlcNAc_GPI2"/>
</dbReference>
<comment type="subcellular location">
    <subcellularLocation>
        <location evidence="1">Membrane</location>
        <topology evidence="1">Multi-pass membrane protein</topology>
    </subcellularLocation>
</comment>
<accession>A0ABQ5S1B2</accession>
<keyword evidence="6 8" id="KW-1133">Transmembrane helix</keyword>
<sequence length="115" mass="12247">MSRCSPKVINASIPPRSYWPVALASTAVTQQLSCVIMAAAVPLHLHAGRMSAHGVLIACVLLMALGYGTCALLGGHLLGGSVVRFNSVRDSWVSVRVRVRGETAERSQSVWFACL</sequence>
<evidence type="ECO:0000256" key="7">
    <source>
        <dbReference type="ARBA" id="ARBA00023136"/>
    </source>
</evidence>
<evidence type="ECO:0000313" key="10">
    <source>
        <dbReference type="Proteomes" id="UP001165090"/>
    </source>
</evidence>
<evidence type="ECO:0000313" key="9">
    <source>
        <dbReference type="EMBL" id="GLI63663.1"/>
    </source>
</evidence>
<keyword evidence="4" id="KW-0337">GPI-anchor biosynthesis</keyword>
<evidence type="ECO:0008006" key="11">
    <source>
        <dbReference type="Google" id="ProtNLM"/>
    </source>
</evidence>
<name>A0ABQ5S1B2_9CHLO</name>
<keyword evidence="5 8" id="KW-0812">Transmembrane</keyword>
<keyword evidence="10" id="KW-1185">Reference proteome</keyword>
<evidence type="ECO:0000256" key="8">
    <source>
        <dbReference type="SAM" id="Phobius"/>
    </source>
</evidence>
<evidence type="ECO:0000256" key="1">
    <source>
        <dbReference type="ARBA" id="ARBA00004141"/>
    </source>
</evidence>
<evidence type="ECO:0000256" key="2">
    <source>
        <dbReference type="ARBA" id="ARBA00004687"/>
    </source>
</evidence>
<protein>
    <recommendedName>
        <fullName evidence="11">Amino acid transporter transmembrane domain-containing protein</fullName>
    </recommendedName>
</protein>
<dbReference type="Pfam" id="PF06432">
    <property type="entry name" value="GPI2"/>
    <property type="match status" value="1"/>
</dbReference>
<evidence type="ECO:0000256" key="5">
    <source>
        <dbReference type="ARBA" id="ARBA00022692"/>
    </source>
</evidence>
<evidence type="ECO:0000256" key="3">
    <source>
        <dbReference type="ARBA" id="ARBA00008321"/>
    </source>
</evidence>
<organism evidence="9 10">
    <name type="scientific">Volvox africanus</name>
    <dbReference type="NCBI Taxonomy" id="51714"/>
    <lineage>
        <taxon>Eukaryota</taxon>
        <taxon>Viridiplantae</taxon>
        <taxon>Chlorophyta</taxon>
        <taxon>core chlorophytes</taxon>
        <taxon>Chlorophyceae</taxon>
        <taxon>CS clade</taxon>
        <taxon>Chlamydomonadales</taxon>
        <taxon>Volvocaceae</taxon>
        <taxon>Volvox</taxon>
    </lineage>
</organism>
<comment type="similarity">
    <text evidence="3">Belongs to the PIGC family.</text>
</comment>
<feature type="transmembrane region" description="Helical" evidence="8">
    <location>
        <begin position="55"/>
        <end position="79"/>
    </location>
</feature>
<proteinExistence type="inferred from homology"/>
<dbReference type="Proteomes" id="UP001165090">
    <property type="component" value="Unassembled WGS sequence"/>
</dbReference>
<evidence type="ECO:0000256" key="6">
    <source>
        <dbReference type="ARBA" id="ARBA00022989"/>
    </source>
</evidence>
<feature type="transmembrane region" description="Helical" evidence="8">
    <location>
        <begin position="21"/>
        <end position="43"/>
    </location>
</feature>
<comment type="pathway">
    <text evidence="2">Glycolipid biosynthesis; glycosylphosphatidylinositol-anchor biosynthesis.</text>
</comment>
<reference evidence="9 10" key="1">
    <citation type="journal article" date="2023" name="IScience">
        <title>Expanded male sex-determining region conserved during the evolution of homothallism in the green alga Volvox.</title>
        <authorList>
            <person name="Yamamoto K."/>
            <person name="Matsuzaki R."/>
            <person name="Mahakham W."/>
            <person name="Heman W."/>
            <person name="Sekimoto H."/>
            <person name="Kawachi M."/>
            <person name="Minakuchi Y."/>
            <person name="Toyoda A."/>
            <person name="Nozaki H."/>
        </authorList>
    </citation>
    <scope>NUCLEOTIDE SEQUENCE [LARGE SCALE GENOMIC DNA]</scope>
    <source>
        <strain evidence="9 10">NIES-4468</strain>
    </source>
</reference>
<comment type="caution">
    <text evidence="9">The sequence shown here is derived from an EMBL/GenBank/DDBJ whole genome shotgun (WGS) entry which is preliminary data.</text>
</comment>